<evidence type="ECO:0000259" key="7">
    <source>
        <dbReference type="Pfam" id="PF00892"/>
    </source>
</evidence>
<dbReference type="PANTHER" id="PTHR32322">
    <property type="entry name" value="INNER MEMBRANE TRANSPORTER"/>
    <property type="match status" value="1"/>
</dbReference>
<evidence type="ECO:0000256" key="4">
    <source>
        <dbReference type="ARBA" id="ARBA00022989"/>
    </source>
</evidence>
<feature type="transmembrane region" description="Helical" evidence="6">
    <location>
        <begin position="24"/>
        <end position="46"/>
    </location>
</feature>
<keyword evidence="5 6" id="KW-0472">Membrane</keyword>
<feature type="transmembrane region" description="Helical" evidence="6">
    <location>
        <begin position="89"/>
        <end position="108"/>
    </location>
</feature>
<protein>
    <recommendedName>
        <fullName evidence="7">EamA domain-containing protein</fullName>
    </recommendedName>
</protein>
<keyword evidence="3 6" id="KW-0812">Transmembrane</keyword>
<evidence type="ECO:0000256" key="5">
    <source>
        <dbReference type="ARBA" id="ARBA00023136"/>
    </source>
</evidence>
<reference evidence="9" key="1">
    <citation type="submission" date="2018-12" db="EMBL/GenBank/DDBJ databases">
        <title>Tengunoibacter tsumagoiensis gen. nov., sp. nov., Dictyobacter kobayashii sp. nov., D. alpinus sp. nov., and D. joshuensis sp. nov. and description of Dictyobacteraceae fam. nov. within the order Ktedonobacterales isolated from Tengu-no-mugimeshi.</title>
        <authorList>
            <person name="Wang C.M."/>
            <person name="Zheng Y."/>
            <person name="Sakai Y."/>
            <person name="Toyoda A."/>
            <person name="Minakuchi Y."/>
            <person name="Abe K."/>
            <person name="Yokota A."/>
            <person name="Yabe S."/>
        </authorList>
    </citation>
    <scope>NUCLEOTIDE SEQUENCE [LARGE SCALE GENOMIC DNA]</scope>
    <source>
        <strain evidence="9">Uno11</strain>
    </source>
</reference>
<feature type="transmembrane region" description="Helical" evidence="6">
    <location>
        <begin position="58"/>
        <end position="82"/>
    </location>
</feature>
<dbReference type="InterPro" id="IPR050638">
    <property type="entry name" value="AA-Vitamin_Transporters"/>
</dbReference>
<feature type="transmembrane region" description="Helical" evidence="6">
    <location>
        <begin position="114"/>
        <end position="138"/>
    </location>
</feature>
<evidence type="ECO:0000313" key="8">
    <source>
        <dbReference type="EMBL" id="GCE21881.1"/>
    </source>
</evidence>
<evidence type="ECO:0000313" key="9">
    <source>
        <dbReference type="Proteomes" id="UP000287188"/>
    </source>
</evidence>
<organism evidence="8 9">
    <name type="scientific">Dictyobacter kobayashii</name>
    <dbReference type="NCBI Taxonomy" id="2014872"/>
    <lineage>
        <taxon>Bacteria</taxon>
        <taxon>Bacillati</taxon>
        <taxon>Chloroflexota</taxon>
        <taxon>Ktedonobacteria</taxon>
        <taxon>Ktedonobacterales</taxon>
        <taxon>Dictyobacteraceae</taxon>
        <taxon>Dictyobacter</taxon>
    </lineage>
</organism>
<dbReference type="PANTHER" id="PTHR32322:SF2">
    <property type="entry name" value="EAMA DOMAIN-CONTAINING PROTEIN"/>
    <property type="match status" value="1"/>
</dbReference>
<keyword evidence="4 6" id="KW-1133">Transmembrane helix</keyword>
<evidence type="ECO:0000256" key="1">
    <source>
        <dbReference type="ARBA" id="ARBA00004141"/>
    </source>
</evidence>
<feature type="domain" description="EamA" evidence="7">
    <location>
        <begin position="1"/>
        <end position="131"/>
    </location>
</feature>
<comment type="caution">
    <text evidence="8">The sequence shown here is derived from an EMBL/GenBank/DDBJ whole genome shotgun (WGS) entry which is preliminary data.</text>
</comment>
<dbReference type="GO" id="GO:0016020">
    <property type="term" value="C:membrane"/>
    <property type="evidence" value="ECO:0007669"/>
    <property type="project" value="UniProtKB-SubCell"/>
</dbReference>
<dbReference type="EMBL" id="BIFS01000001">
    <property type="protein sequence ID" value="GCE21881.1"/>
    <property type="molecule type" value="Genomic_DNA"/>
</dbReference>
<evidence type="ECO:0000256" key="2">
    <source>
        <dbReference type="ARBA" id="ARBA00007362"/>
    </source>
</evidence>
<sequence length="160" mass="16768">MILLAATGYAIGAMMLKNRPLVNLSRVAVAAGECSITTIVLLPLILTRLPSRVPSAGVMVSLLILGLICTALALPTFFALIAEVGASRGTVITYVNPAVSVLLGVTILREQLTIATIVGFLLIIAGSWLSTTGAIPFLTRPKLTQPEVTIDTLVETSARE</sequence>
<accession>A0A402AS02</accession>
<dbReference type="Pfam" id="PF00892">
    <property type="entry name" value="EamA"/>
    <property type="match status" value="1"/>
</dbReference>
<name>A0A402AS02_9CHLR</name>
<dbReference type="Proteomes" id="UP000287188">
    <property type="component" value="Unassembled WGS sequence"/>
</dbReference>
<comment type="subcellular location">
    <subcellularLocation>
        <location evidence="1">Membrane</location>
        <topology evidence="1">Multi-pass membrane protein</topology>
    </subcellularLocation>
</comment>
<gene>
    <name evidence="8" type="ORF">KDK_56810</name>
</gene>
<dbReference type="SUPFAM" id="SSF103481">
    <property type="entry name" value="Multidrug resistance efflux transporter EmrE"/>
    <property type="match status" value="1"/>
</dbReference>
<dbReference type="InterPro" id="IPR037185">
    <property type="entry name" value="EmrE-like"/>
</dbReference>
<comment type="similarity">
    <text evidence="2">Belongs to the EamA transporter family.</text>
</comment>
<evidence type="ECO:0000256" key="3">
    <source>
        <dbReference type="ARBA" id="ARBA00022692"/>
    </source>
</evidence>
<dbReference type="InterPro" id="IPR000620">
    <property type="entry name" value="EamA_dom"/>
</dbReference>
<evidence type="ECO:0000256" key="6">
    <source>
        <dbReference type="SAM" id="Phobius"/>
    </source>
</evidence>
<proteinExistence type="inferred from homology"/>
<keyword evidence="9" id="KW-1185">Reference proteome</keyword>
<dbReference type="AlphaFoldDB" id="A0A402AS02"/>